<protein>
    <recommendedName>
        <fullName evidence="4">DUF4352 domain-containing protein</fullName>
    </recommendedName>
</protein>
<organism evidence="2 3">
    <name type="scientific">Candidatus Roizmanbacteria bacterium RIFCSPLOWO2_01_FULL_37_16</name>
    <dbReference type="NCBI Taxonomy" id="1802058"/>
    <lineage>
        <taxon>Bacteria</taxon>
        <taxon>Candidatus Roizmaniibacteriota</taxon>
    </lineage>
</organism>
<feature type="region of interest" description="Disordered" evidence="1">
    <location>
        <begin position="39"/>
        <end position="59"/>
    </location>
</feature>
<name>A0A1F7IQP6_9BACT</name>
<dbReference type="EMBL" id="MGAI01000003">
    <property type="protein sequence ID" value="OGK45681.1"/>
    <property type="molecule type" value="Genomic_DNA"/>
</dbReference>
<proteinExistence type="predicted"/>
<evidence type="ECO:0000313" key="3">
    <source>
        <dbReference type="Proteomes" id="UP000178040"/>
    </source>
</evidence>
<gene>
    <name evidence="2" type="ORF">A3B40_04345</name>
</gene>
<dbReference type="Proteomes" id="UP000178040">
    <property type="component" value="Unassembled WGS sequence"/>
</dbReference>
<reference evidence="2 3" key="1">
    <citation type="journal article" date="2016" name="Nat. Commun.">
        <title>Thousands of microbial genomes shed light on interconnected biogeochemical processes in an aquifer system.</title>
        <authorList>
            <person name="Anantharaman K."/>
            <person name="Brown C.T."/>
            <person name="Hug L.A."/>
            <person name="Sharon I."/>
            <person name="Castelle C.J."/>
            <person name="Probst A.J."/>
            <person name="Thomas B.C."/>
            <person name="Singh A."/>
            <person name="Wilkins M.J."/>
            <person name="Karaoz U."/>
            <person name="Brodie E.L."/>
            <person name="Williams K.H."/>
            <person name="Hubbard S.S."/>
            <person name="Banfield J.F."/>
        </authorList>
    </citation>
    <scope>NUCLEOTIDE SEQUENCE [LARGE SCALE GENOMIC DNA]</scope>
</reference>
<evidence type="ECO:0008006" key="4">
    <source>
        <dbReference type="Google" id="ProtNLM"/>
    </source>
</evidence>
<sequence>MTIANKILVLALAIIIVFFVVNLSQNRTSQTVTMDNSVQNTTITPNKDKFSPQENEGGNVTVTAQPEVLGIGQKPRFKLEFNTHSVDLSFDIAKQSFLTDDKGNRLEGSTWNGSPPGGHHREGTLIFNDPLSETKYAEFIIKEIAGVSERKFKWEL</sequence>
<accession>A0A1F7IQP6</accession>
<comment type="caution">
    <text evidence="2">The sequence shown here is derived from an EMBL/GenBank/DDBJ whole genome shotgun (WGS) entry which is preliminary data.</text>
</comment>
<evidence type="ECO:0000256" key="1">
    <source>
        <dbReference type="SAM" id="MobiDB-lite"/>
    </source>
</evidence>
<dbReference type="AlphaFoldDB" id="A0A1F7IQP6"/>
<evidence type="ECO:0000313" key="2">
    <source>
        <dbReference type="EMBL" id="OGK45681.1"/>
    </source>
</evidence>